<evidence type="ECO:0000313" key="3">
    <source>
        <dbReference type="Proteomes" id="UP000593571"/>
    </source>
</evidence>
<organism evidence="2 3">
    <name type="scientific">Rousettus aegyptiacus</name>
    <name type="common">Egyptian fruit bat</name>
    <name type="synonym">Pteropus aegyptiacus</name>
    <dbReference type="NCBI Taxonomy" id="9407"/>
    <lineage>
        <taxon>Eukaryota</taxon>
        <taxon>Metazoa</taxon>
        <taxon>Chordata</taxon>
        <taxon>Craniata</taxon>
        <taxon>Vertebrata</taxon>
        <taxon>Euteleostomi</taxon>
        <taxon>Mammalia</taxon>
        <taxon>Eutheria</taxon>
        <taxon>Laurasiatheria</taxon>
        <taxon>Chiroptera</taxon>
        <taxon>Yinpterochiroptera</taxon>
        <taxon>Pteropodoidea</taxon>
        <taxon>Pteropodidae</taxon>
        <taxon>Rousettinae</taxon>
        <taxon>Rousettus</taxon>
    </lineage>
</organism>
<proteinExistence type="predicted"/>
<gene>
    <name evidence="2" type="ORF">HJG63_009593</name>
</gene>
<dbReference type="AlphaFoldDB" id="A0A7J8BRS2"/>
<reference evidence="2 3" key="1">
    <citation type="journal article" date="2020" name="Nature">
        <title>Six reference-quality genomes reveal evolution of bat adaptations.</title>
        <authorList>
            <person name="Jebb D."/>
            <person name="Huang Z."/>
            <person name="Pippel M."/>
            <person name="Hughes G.M."/>
            <person name="Lavrichenko K."/>
            <person name="Devanna P."/>
            <person name="Winkler S."/>
            <person name="Jermiin L.S."/>
            <person name="Skirmuntt E.C."/>
            <person name="Katzourakis A."/>
            <person name="Burkitt-Gray L."/>
            <person name="Ray D.A."/>
            <person name="Sullivan K.A.M."/>
            <person name="Roscito J.G."/>
            <person name="Kirilenko B.M."/>
            <person name="Davalos L.M."/>
            <person name="Corthals A.P."/>
            <person name="Power M.L."/>
            <person name="Jones G."/>
            <person name="Ransome R.D."/>
            <person name="Dechmann D.K.N."/>
            <person name="Locatelli A.G."/>
            <person name="Puechmaille S.J."/>
            <person name="Fedrigo O."/>
            <person name="Jarvis E.D."/>
            <person name="Hiller M."/>
            <person name="Vernes S.C."/>
            <person name="Myers E.W."/>
            <person name="Teeling E.C."/>
        </authorList>
    </citation>
    <scope>NUCLEOTIDE SEQUENCE [LARGE SCALE GENOMIC DNA]</scope>
    <source>
        <strain evidence="2">MRouAeg1</strain>
        <tissue evidence="2">Muscle</tissue>
    </source>
</reference>
<dbReference type="Proteomes" id="UP000593571">
    <property type="component" value="Unassembled WGS sequence"/>
</dbReference>
<evidence type="ECO:0000256" key="1">
    <source>
        <dbReference type="SAM" id="MobiDB-lite"/>
    </source>
</evidence>
<name>A0A7J8BRS2_ROUAE</name>
<feature type="compositionally biased region" description="Low complexity" evidence="1">
    <location>
        <begin position="45"/>
        <end position="73"/>
    </location>
</feature>
<accession>A0A7J8BRS2</accession>
<sequence>MHDLLLSSIPELTVNKTHTDKEQRRRRRQRRPQSRGSGDGGRSGATGRARLRVTAAAEAAAAAAAATATTRSASPAEHGDSLCPWLPRLAQPEEPPALGANGPTRERVSGLAGPYRLRGHTAAE</sequence>
<keyword evidence="3" id="KW-1185">Reference proteome</keyword>
<comment type="caution">
    <text evidence="2">The sequence shown here is derived from an EMBL/GenBank/DDBJ whole genome shotgun (WGS) entry which is preliminary data.</text>
</comment>
<feature type="compositionally biased region" description="Basic residues" evidence="1">
    <location>
        <begin position="24"/>
        <end position="33"/>
    </location>
</feature>
<feature type="region of interest" description="Disordered" evidence="1">
    <location>
        <begin position="1"/>
        <end position="124"/>
    </location>
</feature>
<dbReference type="EMBL" id="JACASE010000016">
    <property type="protein sequence ID" value="KAF6401527.1"/>
    <property type="molecule type" value="Genomic_DNA"/>
</dbReference>
<protein>
    <submittedName>
        <fullName evidence="2">Uncharacterized protein</fullName>
    </submittedName>
</protein>
<evidence type="ECO:0000313" key="2">
    <source>
        <dbReference type="EMBL" id="KAF6401527.1"/>
    </source>
</evidence>